<dbReference type="AlphaFoldDB" id="A0A941F020"/>
<reference evidence="2" key="1">
    <citation type="submission" date="2021-04" db="EMBL/GenBank/DDBJ databases">
        <title>Genome based classification of Actinospica acidithermotolerans sp. nov., an actinobacterium isolated from an Indonesian hot spring.</title>
        <authorList>
            <person name="Kusuma A.B."/>
            <person name="Putra K.E."/>
            <person name="Nafisah S."/>
            <person name="Loh J."/>
            <person name="Nouioui I."/>
            <person name="Goodfellow M."/>
        </authorList>
    </citation>
    <scope>NUCLEOTIDE SEQUENCE</scope>
    <source>
        <strain evidence="2">CSCA 57</strain>
    </source>
</reference>
<gene>
    <name evidence="2" type="ORF">KDL01_35655</name>
</gene>
<comment type="caution">
    <text evidence="2">The sequence shown here is derived from an EMBL/GenBank/DDBJ whole genome shotgun (WGS) entry which is preliminary data.</text>
</comment>
<dbReference type="GO" id="GO:0016747">
    <property type="term" value="F:acyltransferase activity, transferring groups other than amino-acyl groups"/>
    <property type="evidence" value="ECO:0007669"/>
    <property type="project" value="InterPro"/>
</dbReference>
<dbReference type="InterPro" id="IPR000182">
    <property type="entry name" value="GNAT_dom"/>
</dbReference>
<evidence type="ECO:0000259" key="1">
    <source>
        <dbReference type="PROSITE" id="PS51186"/>
    </source>
</evidence>
<proteinExistence type="predicted"/>
<evidence type="ECO:0000313" key="2">
    <source>
        <dbReference type="EMBL" id="MBR7838659.1"/>
    </source>
</evidence>
<dbReference type="PANTHER" id="PTHR43610">
    <property type="entry name" value="BLL6696 PROTEIN"/>
    <property type="match status" value="1"/>
</dbReference>
<evidence type="ECO:0000313" key="3">
    <source>
        <dbReference type="Proteomes" id="UP000675781"/>
    </source>
</evidence>
<name>A0A941F020_9ACTN</name>
<dbReference type="Gene3D" id="3.40.630.30">
    <property type="match status" value="1"/>
</dbReference>
<dbReference type="SUPFAM" id="SSF55729">
    <property type="entry name" value="Acyl-CoA N-acyltransferases (Nat)"/>
    <property type="match status" value="1"/>
</dbReference>
<dbReference type="PANTHER" id="PTHR43610:SF1">
    <property type="entry name" value="N-ACETYLTRANSFERASE DOMAIN-CONTAINING PROTEIN"/>
    <property type="match status" value="1"/>
</dbReference>
<dbReference type="PROSITE" id="PS51186">
    <property type="entry name" value="GNAT"/>
    <property type="match status" value="1"/>
</dbReference>
<dbReference type="EMBL" id="JAGSOG010000313">
    <property type="protein sequence ID" value="MBR7838659.1"/>
    <property type="molecule type" value="Genomic_DNA"/>
</dbReference>
<dbReference type="Proteomes" id="UP000675781">
    <property type="component" value="Unassembled WGS sequence"/>
</dbReference>
<protein>
    <submittedName>
        <fullName evidence="2">GNAT family N-acetyltransferase</fullName>
    </submittedName>
</protein>
<dbReference type="Pfam" id="PF13302">
    <property type="entry name" value="Acetyltransf_3"/>
    <property type="match status" value="1"/>
</dbReference>
<organism evidence="2 3">
    <name type="scientific">Actinospica durhamensis</name>
    <dbReference type="NCBI Taxonomy" id="1508375"/>
    <lineage>
        <taxon>Bacteria</taxon>
        <taxon>Bacillati</taxon>
        <taxon>Actinomycetota</taxon>
        <taxon>Actinomycetes</taxon>
        <taxon>Catenulisporales</taxon>
        <taxon>Actinospicaceae</taxon>
        <taxon>Actinospica</taxon>
    </lineage>
</organism>
<sequence length="192" mass="21537">MPLAGEHVALEPLRIEHAPELFAALDDADIWRYIPGSRPADEAGMAANIQGMLRGNALGQRVSWLYRDPRTGTAIGTTSFSPPEERLRSVHIGSTMTARAYWRTGVNTEAKLLLMTYAFETLGAVRVEWQTDNLNTRSQAAIERLGAQREGVLRKHKQRNDGTWRDSVFYGLLDTEWPAAKERLLGRLAAHR</sequence>
<dbReference type="InterPro" id="IPR016181">
    <property type="entry name" value="Acyl_CoA_acyltransferase"/>
</dbReference>
<accession>A0A941F020</accession>
<keyword evidence="3" id="KW-1185">Reference proteome</keyword>
<feature type="domain" description="N-acetyltransferase" evidence="1">
    <location>
        <begin position="8"/>
        <end position="175"/>
    </location>
</feature>